<dbReference type="EMBL" id="JBJHZZ010000001">
    <property type="protein sequence ID" value="MFL0245584.1"/>
    <property type="molecule type" value="Genomic_DNA"/>
</dbReference>
<dbReference type="Proteomes" id="UP001623591">
    <property type="component" value="Unassembled WGS sequence"/>
</dbReference>
<name>A0ABW8SYP6_9CLOT</name>
<gene>
    <name evidence="1" type="ORF">ACJDUG_01160</name>
</gene>
<dbReference type="RefSeq" id="WP_406768041.1">
    <property type="nucleotide sequence ID" value="NZ_JBJHZZ010000001.1"/>
</dbReference>
<proteinExistence type="predicted"/>
<organism evidence="1 2">
    <name type="scientific">Candidatus Clostridium stratigraminis</name>
    <dbReference type="NCBI Taxonomy" id="3381661"/>
    <lineage>
        <taxon>Bacteria</taxon>
        <taxon>Bacillati</taxon>
        <taxon>Bacillota</taxon>
        <taxon>Clostridia</taxon>
        <taxon>Eubacteriales</taxon>
        <taxon>Clostridiaceae</taxon>
        <taxon>Clostridium</taxon>
    </lineage>
</organism>
<evidence type="ECO:0000313" key="1">
    <source>
        <dbReference type="EMBL" id="MFL0245584.1"/>
    </source>
</evidence>
<reference evidence="1 2" key="1">
    <citation type="submission" date="2024-11" db="EMBL/GenBank/DDBJ databases">
        <authorList>
            <person name="Heng Y.C."/>
            <person name="Lim A.C.H."/>
            <person name="Lee J.K.Y."/>
            <person name="Kittelmann S."/>
        </authorList>
    </citation>
    <scope>NUCLEOTIDE SEQUENCE [LARGE SCALE GENOMIC DNA]</scope>
    <source>
        <strain evidence="1 2">WILCCON 0185</strain>
    </source>
</reference>
<comment type="caution">
    <text evidence="1">The sequence shown here is derived from an EMBL/GenBank/DDBJ whole genome shotgun (WGS) entry which is preliminary data.</text>
</comment>
<accession>A0ABW8SYP6</accession>
<keyword evidence="2" id="KW-1185">Reference proteome</keyword>
<protein>
    <submittedName>
        <fullName evidence="1">Uncharacterized protein</fullName>
    </submittedName>
</protein>
<sequence>MKDTMCTIANFNCTFNVDGESKPMLEYFQSIILPAMSNPKIMRETKKGEQITAKYFLYDVELIEISKGEYALIGKHVKRAFLRIDQDITPEEGIVPIGETRTSAPYSIFILLLRNHRVIYFKNSDQGAPDIRSFSKTVREIVRQFLRGKRNDLINELKNSKFIYDEVEYKKIRDFTEKVLNKKYPDSEINIVPIESNELIEEKFKEIYKIKKFNLYVYKLNSENHYDDYLDSVSNFATTIGTEKIVQTANGPKNIGAIKKMLSSARGKFDYLIDAISRKDDKIKLRPTDVSESIPIKYDEKSTDEDIVKSVYELVKSKSEVSNDNSEINASLYKGKQTLFSDLLYKFKN</sequence>
<evidence type="ECO:0000313" key="2">
    <source>
        <dbReference type="Proteomes" id="UP001623591"/>
    </source>
</evidence>